<gene>
    <name evidence="9" type="ORF">F5544_17835</name>
</gene>
<evidence type="ECO:0000256" key="7">
    <source>
        <dbReference type="ARBA" id="ARBA00023136"/>
    </source>
</evidence>
<evidence type="ECO:0000313" key="10">
    <source>
        <dbReference type="Proteomes" id="UP000503540"/>
    </source>
</evidence>
<feature type="transmembrane region" description="Helical" evidence="8">
    <location>
        <begin position="76"/>
        <end position="99"/>
    </location>
</feature>
<keyword evidence="3" id="KW-0813">Transport</keyword>
<feature type="transmembrane region" description="Helical" evidence="8">
    <location>
        <begin position="105"/>
        <end position="123"/>
    </location>
</feature>
<dbReference type="KEGG" id="nah:F5544_17835"/>
<reference evidence="9 10" key="1">
    <citation type="journal article" date="2019" name="ACS Chem. Biol.">
        <title>Identification and Mobilization of a Cryptic Antibiotic Biosynthesis Gene Locus from a Human-Pathogenic Nocardia Isolate.</title>
        <authorList>
            <person name="Herisse M."/>
            <person name="Ishida K."/>
            <person name="Porter J.L."/>
            <person name="Howden B."/>
            <person name="Hertweck C."/>
            <person name="Stinear T.P."/>
            <person name="Pidot S.J."/>
        </authorList>
    </citation>
    <scope>NUCLEOTIDE SEQUENCE [LARGE SCALE GENOMIC DNA]</scope>
    <source>
        <strain evidence="9 10">AUSMDU00012717</strain>
    </source>
</reference>
<dbReference type="InterPro" id="IPR002781">
    <property type="entry name" value="TM_pro_TauE-like"/>
</dbReference>
<keyword evidence="7 8" id="KW-0472">Membrane</keyword>
<feature type="transmembrane region" description="Helical" evidence="8">
    <location>
        <begin position="234"/>
        <end position="252"/>
    </location>
</feature>
<protein>
    <recommendedName>
        <fullName evidence="8">Probable membrane transporter protein</fullName>
    </recommendedName>
</protein>
<dbReference type="EMBL" id="CP046172">
    <property type="protein sequence ID" value="QIS11441.1"/>
    <property type="molecule type" value="Genomic_DNA"/>
</dbReference>
<evidence type="ECO:0000256" key="5">
    <source>
        <dbReference type="ARBA" id="ARBA00022692"/>
    </source>
</evidence>
<keyword evidence="4 8" id="KW-1003">Cell membrane</keyword>
<name>A0A6G9YDY7_9NOCA</name>
<comment type="subcellular location">
    <subcellularLocation>
        <location evidence="1 8">Cell membrane</location>
        <topology evidence="1 8">Multi-pass membrane protein</topology>
    </subcellularLocation>
</comment>
<evidence type="ECO:0000256" key="8">
    <source>
        <dbReference type="RuleBase" id="RU363041"/>
    </source>
</evidence>
<evidence type="ECO:0000256" key="3">
    <source>
        <dbReference type="ARBA" id="ARBA00022448"/>
    </source>
</evidence>
<keyword evidence="5 8" id="KW-0812">Transmembrane</keyword>
<proteinExistence type="inferred from homology"/>
<evidence type="ECO:0000256" key="2">
    <source>
        <dbReference type="ARBA" id="ARBA00009142"/>
    </source>
</evidence>
<dbReference type="PANTHER" id="PTHR30269:SF0">
    <property type="entry name" value="MEMBRANE TRANSPORTER PROTEIN YFCA-RELATED"/>
    <property type="match status" value="1"/>
</dbReference>
<dbReference type="GO" id="GO:0005886">
    <property type="term" value="C:plasma membrane"/>
    <property type="evidence" value="ECO:0007669"/>
    <property type="project" value="UniProtKB-SubCell"/>
</dbReference>
<evidence type="ECO:0000256" key="6">
    <source>
        <dbReference type="ARBA" id="ARBA00022989"/>
    </source>
</evidence>
<keyword evidence="10" id="KW-1185">Reference proteome</keyword>
<evidence type="ECO:0000256" key="1">
    <source>
        <dbReference type="ARBA" id="ARBA00004651"/>
    </source>
</evidence>
<evidence type="ECO:0000313" key="9">
    <source>
        <dbReference type="EMBL" id="QIS11441.1"/>
    </source>
</evidence>
<dbReference type="Proteomes" id="UP000503540">
    <property type="component" value="Chromosome"/>
</dbReference>
<feature type="transmembrane region" description="Helical" evidence="8">
    <location>
        <begin position="204"/>
        <end position="222"/>
    </location>
</feature>
<dbReference type="Pfam" id="PF01925">
    <property type="entry name" value="TauE"/>
    <property type="match status" value="1"/>
</dbReference>
<feature type="transmembrane region" description="Helical" evidence="8">
    <location>
        <begin position="32"/>
        <end position="55"/>
    </location>
</feature>
<sequence length="256" mass="25699">MDFSTAALLLPIVAFAAGWIDSVVGGGGLLQLPALMIAVPGAPVATLLGTNKLASAAGMSMAALTYTRRLTTNRRIAWLAGLLGIGAAATGAACAGAMSSAVLRPMVLAVLVGVLAIVVLRPGFGATERVVPRPVLRGVLATAVAGLAIGFYDGILGPGTGAFLVLAFTGLIGTDFLRSSALAKIVNTGTNVGALTVFALQGHVLWSVGLGMAVASVLGARLGSITTLRRGATFVRAVLICTAISLILKLGYDEFG</sequence>
<organism evidence="9 10">
    <name type="scientific">Nocardia arthritidis</name>
    <dbReference type="NCBI Taxonomy" id="228602"/>
    <lineage>
        <taxon>Bacteria</taxon>
        <taxon>Bacillati</taxon>
        <taxon>Actinomycetota</taxon>
        <taxon>Actinomycetes</taxon>
        <taxon>Mycobacteriales</taxon>
        <taxon>Nocardiaceae</taxon>
        <taxon>Nocardia</taxon>
    </lineage>
</organism>
<dbReference type="RefSeq" id="WP_167474249.1">
    <property type="nucleotide sequence ID" value="NZ_CP046172.1"/>
</dbReference>
<comment type="similarity">
    <text evidence="2 8">Belongs to the 4-toluene sulfonate uptake permease (TSUP) (TC 2.A.102) family.</text>
</comment>
<dbReference type="InterPro" id="IPR052017">
    <property type="entry name" value="TSUP"/>
</dbReference>
<accession>A0A6G9YDY7</accession>
<dbReference type="PANTHER" id="PTHR30269">
    <property type="entry name" value="TRANSMEMBRANE PROTEIN YFCA"/>
    <property type="match status" value="1"/>
</dbReference>
<dbReference type="AlphaFoldDB" id="A0A6G9YDY7"/>
<keyword evidence="6 8" id="KW-1133">Transmembrane helix</keyword>
<evidence type="ECO:0000256" key="4">
    <source>
        <dbReference type="ARBA" id="ARBA00022475"/>
    </source>
</evidence>